<dbReference type="Proteomes" id="UP000053573">
    <property type="component" value="Unassembled WGS sequence"/>
</dbReference>
<dbReference type="Gene3D" id="3.40.50.720">
    <property type="entry name" value="NAD(P)-binding Rossmann-like Domain"/>
    <property type="match status" value="1"/>
</dbReference>
<name>A0A0H1BJK6_9EURO</name>
<dbReference type="InterPro" id="IPR013752">
    <property type="entry name" value="KPA_reductase"/>
</dbReference>
<proteinExistence type="inferred from homology"/>
<dbReference type="GO" id="GO:0015940">
    <property type="term" value="P:pantothenate biosynthetic process"/>
    <property type="evidence" value="ECO:0007669"/>
    <property type="project" value="InterPro"/>
</dbReference>
<dbReference type="Pfam" id="PF02558">
    <property type="entry name" value="ApbA"/>
    <property type="match status" value="1"/>
</dbReference>
<dbReference type="SUPFAM" id="SSF48179">
    <property type="entry name" value="6-phosphogluconate dehydrogenase C-terminal domain-like"/>
    <property type="match status" value="1"/>
</dbReference>
<accession>A0A0H1BJK6</accession>
<dbReference type="InterPro" id="IPR036291">
    <property type="entry name" value="NAD(P)-bd_dom_sf"/>
</dbReference>
<comment type="similarity">
    <text evidence="1">Belongs to the ketopantoate reductase family.</text>
</comment>
<keyword evidence="4" id="KW-0560">Oxidoreductase</keyword>
<dbReference type="EC" id="1.1.1.169" evidence="2"/>
<keyword evidence="9" id="KW-1185">Reference proteome</keyword>
<dbReference type="Pfam" id="PF08546">
    <property type="entry name" value="ApbA_C"/>
    <property type="match status" value="1"/>
</dbReference>
<gene>
    <name evidence="8" type="ORF">EMPG_13471</name>
</gene>
<dbReference type="InterPro" id="IPR008927">
    <property type="entry name" value="6-PGluconate_DH-like_C_sf"/>
</dbReference>
<dbReference type="InterPro" id="IPR003710">
    <property type="entry name" value="ApbA"/>
</dbReference>
<evidence type="ECO:0000256" key="1">
    <source>
        <dbReference type="ARBA" id="ARBA00007870"/>
    </source>
</evidence>
<evidence type="ECO:0000259" key="6">
    <source>
        <dbReference type="Pfam" id="PF02558"/>
    </source>
</evidence>
<dbReference type="InterPro" id="IPR050838">
    <property type="entry name" value="Ketopantoate_reductase"/>
</dbReference>
<dbReference type="SUPFAM" id="SSF51735">
    <property type="entry name" value="NAD(P)-binding Rossmann-fold domains"/>
    <property type="match status" value="1"/>
</dbReference>
<dbReference type="PANTHER" id="PTHR43765:SF2">
    <property type="entry name" value="2-DEHYDROPANTOATE 2-REDUCTASE"/>
    <property type="match status" value="1"/>
</dbReference>
<dbReference type="NCBIfam" id="TIGR00745">
    <property type="entry name" value="apbA_panE"/>
    <property type="match status" value="1"/>
</dbReference>
<dbReference type="Gene3D" id="1.10.1040.10">
    <property type="entry name" value="N-(1-d-carboxylethyl)-l-norvaline Dehydrogenase, domain 2"/>
    <property type="match status" value="1"/>
</dbReference>
<reference evidence="9" key="1">
    <citation type="journal article" date="2015" name="PLoS Genet.">
        <title>The dynamic genome and transcriptome of the human fungal pathogen Blastomyces and close relative Emmonsia.</title>
        <authorList>
            <person name="Munoz J.F."/>
            <person name="Gauthier G.M."/>
            <person name="Desjardins C.A."/>
            <person name="Gallo J.E."/>
            <person name="Holder J."/>
            <person name="Sullivan T.D."/>
            <person name="Marty A.J."/>
            <person name="Carmen J.C."/>
            <person name="Chen Z."/>
            <person name="Ding L."/>
            <person name="Gujja S."/>
            <person name="Magrini V."/>
            <person name="Misas E."/>
            <person name="Mitreva M."/>
            <person name="Priest M."/>
            <person name="Saif S."/>
            <person name="Whiston E.A."/>
            <person name="Young S."/>
            <person name="Zeng Q."/>
            <person name="Goldman W.E."/>
            <person name="Mardis E.R."/>
            <person name="Taylor J.W."/>
            <person name="McEwen J.G."/>
            <person name="Clay O.K."/>
            <person name="Klein B.S."/>
            <person name="Cuomo C.A."/>
        </authorList>
    </citation>
    <scope>NUCLEOTIDE SEQUENCE [LARGE SCALE GENOMIC DNA]</scope>
    <source>
        <strain evidence="9">UAMH 139</strain>
    </source>
</reference>
<evidence type="ECO:0000313" key="9">
    <source>
        <dbReference type="Proteomes" id="UP000053573"/>
    </source>
</evidence>
<protein>
    <recommendedName>
        <fullName evidence="2">2-dehydropantoate 2-reductase</fullName>
        <ecNumber evidence="2">1.1.1.169</ecNumber>
    </recommendedName>
    <alternativeName>
        <fullName evidence="5">Ketopantoate reductase</fullName>
    </alternativeName>
</protein>
<dbReference type="EMBL" id="LDEV01001682">
    <property type="protein sequence ID" value="KLJ11232.1"/>
    <property type="molecule type" value="Genomic_DNA"/>
</dbReference>
<evidence type="ECO:0000313" key="8">
    <source>
        <dbReference type="EMBL" id="KLJ11232.1"/>
    </source>
</evidence>
<feature type="domain" description="Ketopantoate reductase N-terminal" evidence="6">
    <location>
        <begin position="35"/>
        <end position="217"/>
    </location>
</feature>
<dbReference type="STRING" id="2060906.A0A0H1BJK6"/>
<organism evidence="8 9">
    <name type="scientific">Blastomyces silverae</name>
    <dbReference type="NCBI Taxonomy" id="2060906"/>
    <lineage>
        <taxon>Eukaryota</taxon>
        <taxon>Fungi</taxon>
        <taxon>Dikarya</taxon>
        <taxon>Ascomycota</taxon>
        <taxon>Pezizomycotina</taxon>
        <taxon>Eurotiomycetes</taxon>
        <taxon>Eurotiomycetidae</taxon>
        <taxon>Onygenales</taxon>
        <taxon>Ajellomycetaceae</taxon>
        <taxon>Blastomyces</taxon>
    </lineage>
</organism>
<keyword evidence="3" id="KW-0521">NADP</keyword>
<dbReference type="GO" id="GO:0050661">
    <property type="term" value="F:NADP binding"/>
    <property type="evidence" value="ECO:0007669"/>
    <property type="project" value="TreeGrafter"/>
</dbReference>
<comment type="caution">
    <text evidence="8">The sequence shown here is derived from an EMBL/GenBank/DDBJ whole genome shotgun (WGS) entry which is preliminary data.</text>
</comment>
<evidence type="ECO:0000259" key="7">
    <source>
        <dbReference type="Pfam" id="PF08546"/>
    </source>
</evidence>
<dbReference type="GO" id="GO:0008677">
    <property type="term" value="F:2-dehydropantoate 2-reductase activity"/>
    <property type="evidence" value="ECO:0007669"/>
    <property type="project" value="UniProtKB-EC"/>
</dbReference>
<dbReference type="InterPro" id="IPR013328">
    <property type="entry name" value="6PGD_dom2"/>
</dbReference>
<dbReference type="AlphaFoldDB" id="A0A0H1BJK6"/>
<feature type="domain" description="Ketopantoate reductase C-terminal" evidence="7">
    <location>
        <begin position="260"/>
        <end position="386"/>
    </location>
</feature>
<dbReference type="GO" id="GO:0005739">
    <property type="term" value="C:mitochondrion"/>
    <property type="evidence" value="ECO:0007669"/>
    <property type="project" value="TreeGrafter"/>
</dbReference>
<evidence type="ECO:0000256" key="3">
    <source>
        <dbReference type="ARBA" id="ARBA00022857"/>
    </source>
</evidence>
<evidence type="ECO:0000256" key="4">
    <source>
        <dbReference type="ARBA" id="ARBA00023002"/>
    </source>
</evidence>
<dbReference type="InterPro" id="IPR013332">
    <property type="entry name" value="KPR_N"/>
</dbReference>
<dbReference type="PANTHER" id="PTHR43765">
    <property type="entry name" value="2-DEHYDROPANTOATE 2-REDUCTASE-RELATED"/>
    <property type="match status" value="1"/>
</dbReference>
<evidence type="ECO:0000256" key="5">
    <source>
        <dbReference type="ARBA" id="ARBA00032024"/>
    </source>
</evidence>
<evidence type="ECO:0000256" key="2">
    <source>
        <dbReference type="ARBA" id="ARBA00013014"/>
    </source>
</evidence>
<dbReference type="OrthoDB" id="73846at2759"/>
<sequence>MKPAFQCRLRWMLTIGSFPFRSITTTPRRQPQAQVHVLGLGSIGAFTAHSLAELPSPPSIKLLLHRPSLLEDYRSNGSQITLRTREGDIVNRSGFDFEILHDSTSWHSPASNHDREQAGIAIGSPANDTIEHLILCVKGTQTVDALRPLRHRLNQHSTILFLQNGSGMMDEASEKLFADPKTQPNYLMGVISHGVGLNTPFNITHTGFAATSLGPVPRSPHQYNNNNNNNNNTADNNANYLLQNLPLVPRFNAKSYSFTDVLQIQLEKLAVNAFSNPICGLNDSVTGTLSAIPETRRALTSEISRVVQALPELQAVPGIRERFSAQRLDETVNAIITMNAKSTVSMLWDLRAGRDTEIQFINGYWSRRGRELGIPTPINDSLVQQIVEKTKRIKQERGS</sequence>